<dbReference type="InterPro" id="IPR036291">
    <property type="entry name" value="NAD(P)-bd_dom_sf"/>
</dbReference>
<dbReference type="Pfam" id="PF13561">
    <property type="entry name" value="adh_short_C2"/>
    <property type="match status" value="1"/>
</dbReference>
<evidence type="ECO:0000256" key="3">
    <source>
        <dbReference type="ARBA" id="ARBA00023002"/>
    </source>
</evidence>
<dbReference type="EMBL" id="JASWJB010000060">
    <property type="protein sequence ID" value="KAK2603635.1"/>
    <property type="molecule type" value="Genomic_DNA"/>
</dbReference>
<proteinExistence type="inferred from homology"/>
<dbReference type="SUPFAM" id="SSF51735">
    <property type="entry name" value="NAD(P)-binding Rossmann-fold domains"/>
    <property type="match status" value="1"/>
</dbReference>
<name>A0AAJ0CUV5_9HYPO</name>
<dbReference type="InterPro" id="IPR020904">
    <property type="entry name" value="Sc_DH/Rdtase_CS"/>
</dbReference>
<comment type="similarity">
    <text evidence="1">Belongs to the short-chain dehydrogenases/reductases (SDR) family.</text>
</comment>
<dbReference type="PROSITE" id="PS00061">
    <property type="entry name" value="ADH_SHORT"/>
    <property type="match status" value="1"/>
</dbReference>
<keyword evidence="6" id="KW-1185">Reference proteome</keyword>
<dbReference type="Proteomes" id="UP001251528">
    <property type="component" value="Unassembled WGS sequence"/>
</dbReference>
<keyword evidence="3" id="KW-0560">Oxidoreductase</keyword>
<dbReference type="PANTHER" id="PTHR24321">
    <property type="entry name" value="DEHYDROGENASES, SHORT CHAIN"/>
    <property type="match status" value="1"/>
</dbReference>
<evidence type="ECO:0000313" key="5">
    <source>
        <dbReference type="EMBL" id="KAK2603635.1"/>
    </source>
</evidence>
<dbReference type="PANTHER" id="PTHR24321:SF12">
    <property type="entry name" value="SHORT-CHAIN DEHYDROGENASE_REDUCTASE FAMILY, PUTATIVE (AFU_ORTHOLOGUE AFUA_5G14340)-RELATED"/>
    <property type="match status" value="1"/>
</dbReference>
<dbReference type="PRINTS" id="PR00081">
    <property type="entry name" value="GDHRDH"/>
</dbReference>
<evidence type="ECO:0000313" key="6">
    <source>
        <dbReference type="Proteomes" id="UP001251528"/>
    </source>
</evidence>
<accession>A0AAJ0CUV5</accession>
<feature type="region of interest" description="Disordered" evidence="4">
    <location>
        <begin position="140"/>
        <end position="162"/>
    </location>
</feature>
<dbReference type="PRINTS" id="PR00080">
    <property type="entry name" value="SDRFAMILY"/>
</dbReference>
<evidence type="ECO:0000256" key="2">
    <source>
        <dbReference type="ARBA" id="ARBA00022857"/>
    </source>
</evidence>
<keyword evidence="2" id="KW-0521">NADP</keyword>
<evidence type="ECO:0000256" key="4">
    <source>
        <dbReference type="SAM" id="MobiDB-lite"/>
    </source>
</evidence>
<dbReference type="CDD" id="cd05233">
    <property type="entry name" value="SDR_c"/>
    <property type="match status" value="1"/>
</dbReference>
<comment type="caution">
    <text evidence="5">The sequence shown here is derived from an EMBL/GenBank/DDBJ whole genome shotgun (WGS) entry which is preliminary data.</text>
</comment>
<organism evidence="5 6">
    <name type="scientific">Conoideocrella luteorostrata</name>
    <dbReference type="NCBI Taxonomy" id="1105319"/>
    <lineage>
        <taxon>Eukaryota</taxon>
        <taxon>Fungi</taxon>
        <taxon>Dikarya</taxon>
        <taxon>Ascomycota</taxon>
        <taxon>Pezizomycotina</taxon>
        <taxon>Sordariomycetes</taxon>
        <taxon>Hypocreomycetidae</taxon>
        <taxon>Hypocreales</taxon>
        <taxon>Clavicipitaceae</taxon>
        <taxon>Conoideocrella</taxon>
    </lineage>
</organism>
<sequence>MDINGNAFVVGGGSGIGRACALGLARDGAIGILIADMNVDAAERVAADCKALASASTFRVAVTRIDVSQKDSVAEATERMVDTFGRIDYCINCAGIGVQMPRGISEADYEEFCRFLRVHVEGTFLLVRSVSQAMQSQELQPVGGSSGYGSSSASDSGRGGTRGAIVTLGSGNSFAAAPHLVQYTTAKHGVLGLTKNAALDNAPFGIRVNCVCPTWVETPMIQDARDGGVDIDDWVKRMVPLGRIATADEIADAVIFLCSPRSSYVTGSGFIIDGGTTLTCHV</sequence>
<dbReference type="InterPro" id="IPR002347">
    <property type="entry name" value="SDR_fam"/>
</dbReference>
<reference evidence="5" key="1">
    <citation type="submission" date="2023-06" db="EMBL/GenBank/DDBJ databases">
        <title>Conoideocrella luteorostrata (Hypocreales: Clavicipitaceae), a potential biocontrol fungus for elongate hemlock scale in United States Christmas tree production areas.</title>
        <authorList>
            <person name="Barrett H."/>
            <person name="Lovett B."/>
            <person name="Macias A.M."/>
            <person name="Stajich J.E."/>
            <person name="Kasson M.T."/>
        </authorList>
    </citation>
    <scope>NUCLEOTIDE SEQUENCE</scope>
    <source>
        <strain evidence="5">ARSEF 14590</strain>
    </source>
</reference>
<gene>
    <name evidence="5" type="ORF">QQS21_004216</name>
</gene>
<dbReference type="AlphaFoldDB" id="A0AAJ0CUV5"/>
<evidence type="ECO:0000256" key="1">
    <source>
        <dbReference type="ARBA" id="ARBA00006484"/>
    </source>
</evidence>
<dbReference type="GO" id="GO:0016491">
    <property type="term" value="F:oxidoreductase activity"/>
    <property type="evidence" value="ECO:0007669"/>
    <property type="project" value="UniProtKB-KW"/>
</dbReference>
<dbReference type="FunFam" id="3.40.50.720:FF:000084">
    <property type="entry name" value="Short-chain dehydrogenase reductase"/>
    <property type="match status" value="1"/>
</dbReference>
<protein>
    <submittedName>
        <fullName evidence="5">Uncharacterized protein</fullName>
    </submittedName>
</protein>
<dbReference type="Gene3D" id="3.40.50.720">
    <property type="entry name" value="NAD(P)-binding Rossmann-like Domain"/>
    <property type="match status" value="1"/>
</dbReference>